<dbReference type="InterPro" id="IPR027469">
    <property type="entry name" value="Cation_efflux_TMD_sf"/>
</dbReference>
<feature type="transmembrane region" description="Helical" evidence="6">
    <location>
        <begin position="14"/>
        <end position="35"/>
    </location>
</feature>
<organism evidence="8 11">
    <name type="scientific">Dorea longicatena</name>
    <dbReference type="NCBI Taxonomy" id="88431"/>
    <lineage>
        <taxon>Bacteria</taxon>
        <taxon>Bacillati</taxon>
        <taxon>Bacillota</taxon>
        <taxon>Clostridia</taxon>
        <taxon>Lachnospirales</taxon>
        <taxon>Lachnospiraceae</taxon>
        <taxon>Dorea</taxon>
    </lineage>
</organism>
<evidence type="ECO:0000313" key="10">
    <source>
        <dbReference type="EMBL" id="NSE57197.1"/>
    </source>
</evidence>
<evidence type="ECO:0000313" key="12">
    <source>
        <dbReference type="Proteomes" id="UP000446719"/>
    </source>
</evidence>
<feature type="transmembrane region" description="Helical" evidence="6">
    <location>
        <begin position="184"/>
        <end position="203"/>
    </location>
</feature>
<evidence type="ECO:0000313" key="8">
    <source>
        <dbReference type="EMBL" id="CUM98678.1"/>
    </source>
</evidence>
<reference evidence="10" key="4">
    <citation type="submission" date="2020-02" db="EMBL/GenBank/DDBJ databases">
        <authorList>
            <person name="Littmann E."/>
            <person name="Sorbara M."/>
        </authorList>
    </citation>
    <scope>NUCLEOTIDE SEQUENCE</scope>
    <source>
        <strain evidence="10">MSK.10.16</strain>
    </source>
</reference>
<evidence type="ECO:0000256" key="2">
    <source>
        <dbReference type="ARBA" id="ARBA00022448"/>
    </source>
</evidence>
<gene>
    <name evidence="8" type="ORF">ERS852573_01415</name>
    <name evidence="10" type="ORF">G4332_03525</name>
    <name evidence="9" type="ORF">GT565_02625</name>
</gene>
<dbReference type="EMBL" id="JAAIOD010000003">
    <property type="protein sequence ID" value="NSE57197.1"/>
    <property type="molecule type" value="Genomic_DNA"/>
</dbReference>
<proteinExistence type="predicted"/>
<evidence type="ECO:0000259" key="7">
    <source>
        <dbReference type="Pfam" id="PF01545"/>
    </source>
</evidence>
<dbReference type="SUPFAM" id="SSF161111">
    <property type="entry name" value="Cation efflux protein transmembrane domain-like"/>
    <property type="match status" value="1"/>
</dbReference>
<dbReference type="RefSeq" id="WP_055214103.1">
    <property type="nucleotide sequence ID" value="NZ_CAXSPU010000002.1"/>
</dbReference>
<dbReference type="PANTHER" id="PTHR43840">
    <property type="entry name" value="MITOCHONDRIAL METAL TRANSPORTER 1-RELATED"/>
    <property type="match status" value="1"/>
</dbReference>
<reference evidence="8 11" key="1">
    <citation type="submission" date="2015-09" db="EMBL/GenBank/DDBJ databases">
        <authorList>
            <consortium name="Pathogen Informatics"/>
        </authorList>
    </citation>
    <scope>NUCLEOTIDE SEQUENCE [LARGE SCALE GENOMIC DNA]</scope>
    <source>
        <strain evidence="8 11">2789STDY5834961</strain>
    </source>
</reference>
<evidence type="ECO:0000313" key="9">
    <source>
        <dbReference type="EMBL" id="MZK17034.1"/>
    </source>
</evidence>
<dbReference type="GO" id="GO:0005886">
    <property type="term" value="C:plasma membrane"/>
    <property type="evidence" value="ECO:0007669"/>
    <property type="project" value="TreeGrafter"/>
</dbReference>
<accession>A0A173TBT4</accession>
<keyword evidence="5 6" id="KW-0472">Membrane</keyword>
<feature type="transmembrane region" description="Helical" evidence="6">
    <location>
        <begin position="114"/>
        <end position="137"/>
    </location>
</feature>
<dbReference type="Pfam" id="PF01545">
    <property type="entry name" value="Cation_efflux"/>
    <property type="match status" value="1"/>
</dbReference>
<comment type="subcellular location">
    <subcellularLocation>
        <location evidence="1">Membrane</location>
        <topology evidence="1">Multi-pass membrane protein</topology>
    </subcellularLocation>
</comment>
<feature type="domain" description="Cation efflux protein transmembrane" evidence="7">
    <location>
        <begin position="16"/>
        <end position="215"/>
    </location>
</feature>
<protein>
    <submittedName>
        <fullName evidence="9">Cation transporter</fullName>
    </submittedName>
    <submittedName>
        <fullName evidence="8">Zinc transporter ZitB</fullName>
    </submittedName>
</protein>
<evidence type="ECO:0000256" key="5">
    <source>
        <dbReference type="ARBA" id="ARBA00023136"/>
    </source>
</evidence>
<keyword evidence="2" id="KW-0813">Transport</keyword>
<evidence type="ECO:0000313" key="11">
    <source>
        <dbReference type="Proteomes" id="UP000095597"/>
    </source>
</evidence>
<evidence type="ECO:0000256" key="1">
    <source>
        <dbReference type="ARBA" id="ARBA00004141"/>
    </source>
</evidence>
<dbReference type="EMBL" id="CYXO01000007">
    <property type="protein sequence ID" value="CUM98678.1"/>
    <property type="molecule type" value="Genomic_DNA"/>
</dbReference>
<dbReference type="GO" id="GO:0015341">
    <property type="term" value="F:zinc efflux antiporter activity"/>
    <property type="evidence" value="ECO:0007669"/>
    <property type="project" value="TreeGrafter"/>
</dbReference>
<dbReference type="Proteomes" id="UP000446719">
    <property type="component" value="Unassembled WGS sequence"/>
</dbReference>
<evidence type="ECO:0000256" key="3">
    <source>
        <dbReference type="ARBA" id="ARBA00022692"/>
    </source>
</evidence>
<evidence type="ECO:0000256" key="4">
    <source>
        <dbReference type="ARBA" id="ARBA00022989"/>
    </source>
</evidence>
<dbReference type="OrthoDB" id="1926678at2"/>
<dbReference type="PANTHER" id="PTHR43840:SF15">
    <property type="entry name" value="MITOCHONDRIAL METAL TRANSPORTER 1-RELATED"/>
    <property type="match status" value="1"/>
</dbReference>
<reference evidence="10" key="3">
    <citation type="journal article" date="2020" name="Cell Host Microbe">
        <title>Functional and Genomic Variation between Human-Derived Isolates of Lachnospiraceae Reveals Inter- and Intra-Species Diversity.</title>
        <authorList>
            <person name="Sorbara M.T."/>
            <person name="Littmann E.R."/>
            <person name="Fontana E."/>
            <person name="Moody T.U."/>
            <person name="Kohout C.E."/>
            <person name="Gjonbalaj M."/>
            <person name="Eaton V."/>
            <person name="Seok R."/>
            <person name="Leiner I.M."/>
            <person name="Pamer E.G."/>
        </authorList>
    </citation>
    <scope>NUCLEOTIDE SEQUENCE</scope>
    <source>
        <strain evidence="10">MSK.10.16</strain>
    </source>
</reference>
<dbReference type="InterPro" id="IPR058533">
    <property type="entry name" value="Cation_efflux_TM"/>
</dbReference>
<keyword evidence="4 6" id="KW-1133">Transmembrane helix</keyword>
<dbReference type="GO" id="GO:0015093">
    <property type="term" value="F:ferrous iron transmembrane transporter activity"/>
    <property type="evidence" value="ECO:0007669"/>
    <property type="project" value="TreeGrafter"/>
</dbReference>
<dbReference type="GO" id="GO:0015086">
    <property type="term" value="F:cadmium ion transmembrane transporter activity"/>
    <property type="evidence" value="ECO:0007669"/>
    <property type="project" value="TreeGrafter"/>
</dbReference>
<name>A0A173TBT4_9FIRM</name>
<reference evidence="9 12" key="2">
    <citation type="journal article" date="2019" name="Nat. Med.">
        <title>A library of human gut bacterial isolates paired with longitudinal multiomics data enables mechanistic microbiome research.</title>
        <authorList>
            <person name="Poyet M."/>
            <person name="Groussin M."/>
            <person name="Gibbons S.M."/>
            <person name="Avila-Pacheco J."/>
            <person name="Jiang X."/>
            <person name="Kearney S.M."/>
            <person name="Perrotta A.R."/>
            <person name="Berdy B."/>
            <person name="Zhao S."/>
            <person name="Lieberman T.D."/>
            <person name="Swanson P.K."/>
            <person name="Smith M."/>
            <person name="Roesemann S."/>
            <person name="Alexander J.E."/>
            <person name="Rich S.A."/>
            <person name="Livny J."/>
            <person name="Vlamakis H."/>
            <person name="Clish C."/>
            <person name="Bullock K."/>
            <person name="Deik A."/>
            <person name="Scott J."/>
            <person name="Pierce K.A."/>
            <person name="Xavier R.J."/>
            <person name="Alm E.J."/>
        </authorList>
    </citation>
    <scope>NUCLEOTIDE SEQUENCE [LARGE SCALE GENOMIC DNA]</scope>
    <source>
        <strain evidence="9 12">BIOML-A7</strain>
    </source>
</reference>
<keyword evidence="3 6" id="KW-0812">Transmembrane</keyword>
<dbReference type="Proteomes" id="UP000724058">
    <property type="component" value="Unassembled WGS sequence"/>
</dbReference>
<sequence>MHSSRSKQKYEKSALRISITGSTIFVILEIVMAVITRSQAVLLDSVYDGVEILMVFVSLSLVPLMYKPSSESHPFGYQQIESLFVVVKGAIMIAVTVGLIINNIQIIFHGGQHVNFSMVAYFEMSATLVSIAVIFLLRRMNSKLTSPIVIMEIQEWQIDSVASFGMCIAFFLPQIITGEWFQPLIPYLDPILAIILSLFMLPVPIKTVITGLRDLFLLPPEEETVQEIKDIVSPILATYGDTKLYYDILRTGRKLWISVYITMNRDMISISKFKSVQKEIIQALSKEYQDFYFELLPDIEYTGDTEVPEPVPDEEET</sequence>
<feature type="transmembrane region" description="Helical" evidence="6">
    <location>
        <begin position="47"/>
        <end position="66"/>
    </location>
</feature>
<feature type="transmembrane region" description="Helical" evidence="6">
    <location>
        <begin position="86"/>
        <end position="108"/>
    </location>
</feature>
<feature type="transmembrane region" description="Helical" evidence="6">
    <location>
        <begin position="158"/>
        <end position="178"/>
    </location>
</feature>
<dbReference type="EMBL" id="WWSB01000002">
    <property type="protein sequence ID" value="MZK17034.1"/>
    <property type="molecule type" value="Genomic_DNA"/>
</dbReference>
<evidence type="ECO:0000256" key="6">
    <source>
        <dbReference type="SAM" id="Phobius"/>
    </source>
</evidence>
<dbReference type="GO" id="GO:0006882">
    <property type="term" value="P:intracellular zinc ion homeostasis"/>
    <property type="evidence" value="ECO:0007669"/>
    <property type="project" value="TreeGrafter"/>
</dbReference>
<dbReference type="Gene3D" id="1.20.1510.10">
    <property type="entry name" value="Cation efflux protein transmembrane domain"/>
    <property type="match status" value="1"/>
</dbReference>
<dbReference type="Proteomes" id="UP000095597">
    <property type="component" value="Unassembled WGS sequence"/>
</dbReference>
<dbReference type="AlphaFoldDB" id="A0A173TBT4"/>
<dbReference type="InterPro" id="IPR050291">
    <property type="entry name" value="CDF_Transporter"/>
</dbReference>